<keyword evidence="1" id="KW-0812">Transmembrane</keyword>
<feature type="transmembrane region" description="Helical" evidence="1">
    <location>
        <begin position="156"/>
        <end position="176"/>
    </location>
</feature>
<dbReference type="AlphaFoldDB" id="I4A322"/>
<evidence type="ECO:0000256" key="2">
    <source>
        <dbReference type="SAM" id="SignalP"/>
    </source>
</evidence>
<reference evidence="3 4" key="1">
    <citation type="submission" date="2012-06" db="EMBL/GenBank/DDBJ databases">
        <title>The complete genome of Ornithobacterium rhinotracheale DSM 15997.</title>
        <authorList>
            <consortium name="US DOE Joint Genome Institute (JGI-PGF)"/>
            <person name="Lucas S."/>
            <person name="Copeland A."/>
            <person name="Lapidus A."/>
            <person name="Goodwin L."/>
            <person name="Pitluck S."/>
            <person name="Peters L."/>
            <person name="Mikhailova N."/>
            <person name="Teshima H."/>
            <person name="Kyrpides N."/>
            <person name="Mavromatis K."/>
            <person name="Pagani I."/>
            <person name="Ivanova N."/>
            <person name="Ovchinnikova G."/>
            <person name="Zeytun A."/>
            <person name="Detter J.C."/>
            <person name="Han C."/>
            <person name="Land M."/>
            <person name="Hauser L."/>
            <person name="Markowitz V."/>
            <person name="Cheng J.-F."/>
            <person name="Hugenholtz P."/>
            <person name="Woyke T."/>
            <person name="Wu D."/>
            <person name="Lang E."/>
            <person name="Kopitz M."/>
            <person name="Brambilla E."/>
            <person name="Klenk H.-P."/>
            <person name="Eisen J.A."/>
        </authorList>
    </citation>
    <scope>NUCLEOTIDE SEQUENCE [LARGE SCALE GENOMIC DNA]</scope>
    <source>
        <strain evidence="4">ATCC 51463 / DSM 15997 / CCUG 23171 / LMG 9086</strain>
    </source>
</reference>
<feature type="chain" id="PRO_5003685603" evidence="2">
    <location>
        <begin position="22"/>
        <end position="186"/>
    </location>
</feature>
<protein>
    <submittedName>
        <fullName evidence="3">Uncharacterized protein</fullName>
    </submittedName>
</protein>
<keyword evidence="1" id="KW-1133">Transmembrane helix</keyword>
<dbReference type="HOGENOM" id="CLU_1453085_0_0_10"/>
<dbReference type="KEGG" id="orh:Ornrh_2225"/>
<name>I4A322_ORNRL</name>
<proteinExistence type="predicted"/>
<dbReference type="STRING" id="867902.Ornrh_2225"/>
<keyword evidence="1" id="KW-0472">Membrane</keyword>
<dbReference type="Proteomes" id="UP000006051">
    <property type="component" value="Chromosome"/>
</dbReference>
<accession>I4A322</accession>
<evidence type="ECO:0000256" key="1">
    <source>
        <dbReference type="SAM" id="Phobius"/>
    </source>
</evidence>
<evidence type="ECO:0000313" key="4">
    <source>
        <dbReference type="Proteomes" id="UP000006051"/>
    </source>
</evidence>
<feature type="signal peptide" evidence="2">
    <location>
        <begin position="1"/>
        <end position="21"/>
    </location>
</feature>
<sequence length="186" mass="21654">MRNVIFVLLLILLLNCKTQTAKMESRVFTEVQQNEQFLRLNKSDFSYLEKTDNSQNSLLNFGYDFTLSSKDSTKPARITEYRNGKPFREIVAENATYTEKKSQKDSSNHKHSNELYGRISELQTRLEHQQVSISALEKITIRQKQDNIKLANNFKYLLWAVILFGIVYIGSSTGIFKAFKRLLNRT</sequence>
<keyword evidence="4" id="KW-1185">Reference proteome</keyword>
<gene>
    <name evidence="3" type="ordered locus">Ornrh_2225</name>
</gene>
<dbReference type="EMBL" id="CP003283">
    <property type="protein sequence ID" value="AFL98356.1"/>
    <property type="molecule type" value="Genomic_DNA"/>
</dbReference>
<keyword evidence="2" id="KW-0732">Signal</keyword>
<organism evidence="3 4">
    <name type="scientific">Ornithobacterium rhinotracheale (strain ATCC 51463 / DSM 15997 / CCUG 23171 / CIP 104009 / LMG 9086)</name>
    <dbReference type="NCBI Taxonomy" id="867902"/>
    <lineage>
        <taxon>Bacteria</taxon>
        <taxon>Pseudomonadati</taxon>
        <taxon>Bacteroidota</taxon>
        <taxon>Flavobacteriia</taxon>
        <taxon>Flavobacteriales</taxon>
        <taxon>Weeksellaceae</taxon>
        <taxon>Ornithobacterium</taxon>
    </lineage>
</organism>
<evidence type="ECO:0000313" key="3">
    <source>
        <dbReference type="EMBL" id="AFL98356.1"/>
    </source>
</evidence>